<comment type="caution">
    <text evidence="1">The sequence shown here is derived from an EMBL/GenBank/DDBJ whole genome shotgun (WGS) entry which is preliminary data.</text>
</comment>
<evidence type="ECO:0000313" key="2">
    <source>
        <dbReference type="Proteomes" id="UP001062846"/>
    </source>
</evidence>
<reference evidence="1" key="1">
    <citation type="submission" date="2022-02" db="EMBL/GenBank/DDBJ databases">
        <title>Plant Genome Project.</title>
        <authorList>
            <person name="Zhang R.-G."/>
        </authorList>
    </citation>
    <scope>NUCLEOTIDE SEQUENCE</scope>
    <source>
        <strain evidence="1">AT1</strain>
    </source>
</reference>
<evidence type="ECO:0000313" key="1">
    <source>
        <dbReference type="EMBL" id="KAI8544095.1"/>
    </source>
</evidence>
<keyword evidence="2" id="KW-1185">Reference proteome</keyword>
<dbReference type="Proteomes" id="UP001062846">
    <property type="component" value="Chromosome 8"/>
</dbReference>
<dbReference type="EMBL" id="CM046395">
    <property type="protein sequence ID" value="KAI8544095.1"/>
    <property type="molecule type" value="Genomic_DNA"/>
</dbReference>
<sequence>MPRLVGLGGHLAACVEYPENEPEELWILEDYDNWVWVKERIMLPPGFVGPKHFFHTDGSIQTGEILLHDLAPDVSPSLAIYYYNGRSKRSLRRIDIAGIPNDDLISVFNCVENLFSVRHI</sequence>
<accession>A0ACC0MT34</accession>
<gene>
    <name evidence="1" type="ORF">RHMOL_Rhmol08G0269000</name>
</gene>
<protein>
    <submittedName>
        <fullName evidence="1">Uncharacterized protein</fullName>
    </submittedName>
</protein>
<organism evidence="1 2">
    <name type="scientific">Rhododendron molle</name>
    <name type="common">Chinese azalea</name>
    <name type="synonym">Azalea mollis</name>
    <dbReference type="NCBI Taxonomy" id="49168"/>
    <lineage>
        <taxon>Eukaryota</taxon>
        <taxon>Viridiplantae</taxon>
        <taxon>Streptophyta</taxon>
        <taxon>Embryophyta</taxon>
        <taxon>Tracheophyta</taxon>
        <taxon>Spermatophyta</taxon>
        <taxon>Magnoliopsida</taxon>
        <taxon>eudicotyledons</taxon>
        <taxon>Gunneridae</taxon>
        <taxon>Pentapetalae</taxon>
        <taxon>asterids</taxon>
        <taxon>Ericales</taxon>
        <taxon>Ericaceae</taxon>
        <taxon>Ericoideae</taxon>
        <taxon>Rhodoreae</taxon>
        <taxon>Rhododendron</taxon>
    </lineage>
</organism>
<name>A0ACC0MT34_RHOML</name>
<proteinExistence type="predicted"/>